<dbReference type="GO" id="GO:0005687">
    <property type="term" value="C:U4 snRNP"/>
    <property type="evidence" value="ECO:0007669"/>
    <property type="project" value="TreeGrafter"/>
</dbReference>
<dbReference type="RefSeq" id="XP_007879308.1">
    <property type="nucleotide sequence ID" value="XM_007881117.1"/>
</dbReference>
<dbReference type="OrthoDB" id="4771285at2759"/>
<feature type="compositionally biased region" description="Low complexity" evidence="9">
    <location>
        <begin position="23"/>
        <end position="34"/>
    </location>
</feature>
<dbReference type="GO" id="GO:0003723">
    <property type="term" value="F:RNA binding"/>
    <property type="evidence" value="ECO:0007669"/>
    <property type="project" value="UniProtKB-KW"/>
</dbReference>
<accession>A0A061H9U4</accession>
<name>A0A061H9U4_9BASI</name>
<dbReference type="SMART" id="SM00931">
    <property type="entry name" value="NOSIC"/>
    <property type="match status" value="1"/>
</dbReference>
<feature type="region of interest" description="Disordered" evidence="9">
    <location>
        <begin position="1"/>
        <end position="138"/>
    </location>
</feature>
<dbReference type="InterPro" id="IPR027105">
    <property type="entry name" value="Prp31"/>
</dbReference>
<keyword evidence="7" id="KW-0539">Nucleus</keyword>
<evidence type="ECO:0000313" key="12">
    <source>
        <dbReference type="Proteomes" id="UP000053664"/>
    </source>
</evidence>
<protein>
    <recommendedName>
        <fullName evidence="10">Nop domain-containing protein</fullName>
    </recommendedName>
</protein>
<dbReference type="InterPro" id="IPR036070">
    <property type="entry name" value="Nop_dom_sf"/>
</dbReference>
<comment type="similarity">
    <text evidence="2">Belongs to the PRP31 family.</text>
</comment>
<feature type="compositionally biased region" description="Basic residues" evidence="9">
    <location>
        <begin position="451"/>
        <end position="462"/>
    </location>
</feature>
<dbReference type="KEGG" id="pfp:PFL1_03598"/>
<evidence type="ECO:0000259" key="10">
    <source>
        <dbReference type="PROSITE" id="PS51358"/>
    </source>
</evidence>
<feature type="domain" description="Nop" evidence="10">
    <location>
        <begin position="311"/>
        <end position="434"/>
    </location>
</feature>
<evidence type="ECO:0000256" key="1">
    <source>
        <dbReference type="ARBA" id="ARBA00004123"/>
    </source>
</evidence>
<sequence length="615" mass="66479">MASLADELLADLGSDGSGDEQDYQQSSEQQQHQHPAGHDSGLTPTNGKKRAEPLADDDDDDDDNTSHTNGRHATGSSPNKRAHLDDADLDDLDDLDSGEDDDAGADRESFAEDGSTSTMQLGRNAVKPAEELDEDEVENIDMTKLDHVHKVARLMSSGKIDGILKQIDHFMALPEPDIAGVLEESPEYELIVKANNLAVDVDNEVMLVHKFIRDHYSPRFPELESLILNPWEFVQAVQALGNDDDLSRAKLEGVLPHGTVVVISMTASTTDGRPLDAATWKRVQEACDLVFELETVRRRILGYVESRMTFIAPNLSAVVGTRTATKLLGVAGGLEGLSKIPACNVHLLGANRKAAVGFSSLAQGGGAARSNGFIAQSELVQSTPDDYKRQAVRMVSAKALLAARVDAGKSSARDGSYGYRLHAELSRKLEKLQEPPPQKLAKVLPIPKEGSHKKKRGGRRARAAKERYGMTELRKLANRVEFGKQEDEAFGYDESVGLGMIGSSTGKVRAQVGEDRSKARMSKANKNRIAALKQRPTAGSAALESGTASSLSFTPVQGLELIDPSKQQKAQQANEKWFKEGQFSLLPGAKSSTMRQFPGSMGPPPPPSSSSSSRK</sequence>
<keyword evidence="3" id="KW-0507">mRNA processing</keyword>
<keyword evidence="4" id="KW-0747">Spliceosome</keyword>
<organism evidence="11 12">
    <name type="scientific">Pseudozyma flocculosa PF-1</name>
    <dbReference type="NCBI Taxonomy" id="1277687"/>
    <lineage>
        <taxon>Eukaryota</taxon>
        <taxon>Fungi</taxon>
        <taxon>Dikarya</taxon>
        <taxon>Basidiomycota</taxon>
        <taxon>Ustilaginomycotina</taxon>
        <taxon>Ustilaginomycetes</taxon>
        <taxon>Ustilaginales</taxon>
        <taxon>Ustilaginaceae</taxon>
        <taxon>Pseudozyma</taxon>
    </lineage>
</organism>
<dbReference type="PANTHER" id="PTHR13904">
    <property type="entry name" value="PRE-MRNA SPLICING FACTOR PRP31"/>
    <property type="match status" value="1"/>
</dbReference>
<dbReference type="GO" id="GO:0071011">
    <property type="term" value="C:precatalytic spliceosome"/>
    <property type="evidence" value="ECO:0007669"/>
    <property type="project" value="TreeGrafter"/>
</dbReference>
<feature type="compositionally biased region" description="Acidic residues" evidence="9">
    <location>
        <begin position="54"/>
        <end position="63"/>
    </location>
</feature>
<dbReference type="InterPro" id="IPR012976">
    <property type="entry name" value="NOSIC"/>
</dbReference>
<evidence type="ECO:0000256" key="8">
    <source>
        <dbReference type="ARBA" id="ARBA00023274"/>
    </source>
</evidence>
<keyword evidence="8" id="KW-0687">Ribonucleoprotein</keyword>
<dbReference type="Pfam" id="PF09785">
    <property type="entry name" value="Prp31_C"/>
    <property type="match status" value="1"/>
</dbReference>
<dbReference type="EMBL" id="KE361633">
    <property type="protein sequence ID" value="EPQ28795.1"/>
    <property type="molecule type" value="Genomic_DNA"/>
</dbReference>
<keyword evidence="6" id="KW-0508">mRNA splicing</keyword>
<dbReference type="Proteomes" id="UP000053664">
    <property type="component" value="Unassembled WGS sequence"/>
</dbReference>
<reference evidence="11 12" key="1">
    <citation type="journal article" date="2013" name="Plant Cell">
        <title>The transition from a phytopathogenic smut ancestor to an anamorphic biocontrol agent deciphered by comparative whole-genome analysis.</title>
        <authorList>
            <person name="Lefebvre F."/>
            <person name="Joly D.L."/>
            <person name="Labbe C."/>
            <person name="Teichmann B."/>
            <person name="Linning R."/>
            <person name="Belzile F."/>
            <person name="Bakkeren G."/>
            <person name="Belanger R.R."/>
        </authorList>
    </citation>
    <scope>NUCLEOTIDE SEQUENCE [LARGE SCALE GENOMIC DNA]</scope>
    <source>
        <strain evidence="11 12">PF-1</strain>
    </source>
</reference>
<dbReference type="AlphaFoldDB" id="A0A061H9U4"/>
<dbReference type="SUPFAM" id="SSF89124">
    <property type="entry name" value="Nop domain"/>
    <property type="match status" value="1"/>
</dbReference>
<dbReference type="PANTHER" id="PTHR13904:SF0">
    <property type="entry name" value="U4_U6 SMALL NUCLEAR RIBONUCLEOPROTEIN PRP31"/>
    <property type="match status" value="1"/>
</dbReference>
<keyword evidence="5" id="KW-0694">RNA-binding</keyword>
<dbReference type="FunFam" id="1.10.287.4070:FF:000003">
    <property type="entry name" value="U4/U6 small nuclear ribonucleoprotein PRP31"/>
    <property type="match status" value="1"/>
</dbReference>
<evidence type="ECO:0000256" key="3">
    <source>
        <dbReference type="ARBA" id="ARBA00022664"/>
    </source>
</evidence>
<dbReference type="FunFam" id="1.10.246.90:FF:000002">
    <property type="entry name" value="U4/U6 small nuclear ribonucleoprotein Prp31"/>
    <property type="match status" value="1"/>
</dbReference>
<dbReference type="GO" id="GO:0046540">
    <property type="term" value="C:U4/U6 x U5 tri-snRNP complex"/>
    <property type="evidence" value="ECO:0007669"/>
    <property type="project" value="InterPro"/>
</dbReference>
<feature type="region of interest" description="Disordered" evidence="9">
    <location>
        <begin position="588"/>
        <end position="615"/>
    </location>
</feature>
<dbReference type="GeneID" id="19317706"/>
<dbReference type="Pfam" id="PF01798">
    <property type="entry name" value="Nop"/>
    <property type="match status" value="1"/>
</dbReference>
<evidence type="ECO:0000256" key="7">
    <source>
        <dbReference type="ARBA" id="ARBA00023242"/>
    </source>
</evidence>
<evidence type="ECO:0000256" key="2">
    <source>
        <dbReference type="ARBA" id="ARBA00005572"/>
    </source>
</evidence>
<dbReference type="HOGENOM" id="CLU_026337_2_0_1"/>
<evidence type="ECO:0000256" key="5">
    <source>
        <dbReference type="ARBA" id="ARBA00022884"/>
    </source>
</evidence>
<dbReference type="Gene3D" id="1.10.246.90">
    <property type="entry name" value="Nop domain"/>
    <property type="match status" value="1"/>
</dbReference>
<evidence type="ECO:0000256" key="6">
    <source>
        <dbReference type="ARBA" id="ARBA00023187"/>
    </source>
</evidence>
<evidence type="ECO:0000256" key="9">
    <source>
        <dbReference type="SAM" id="MobiDB-lite"/>
    </source>
</evidence>
<dbReference type="GO" id="GO:0000244">
    <property type="term" value="P:spliceosomal tri-snRNP complex assembly"/>
    <property type="evidence" value="ECO:0007669"/>
    <property type="project" value="InterPro"/>
</dbReference>
<feature type="region of interest" description="Disordered" evidence="9">
    <location>
        <begin position="509"/>
        <end position="528"/>
    </location>
</feature>
<dbReference type="eggNOG" id="KOG2574">
    <property type="taxonomic scope" value="Eukaryota"/>
</dbReference>
<dbReference type="InterPro" id="IPR042239">
    <property type="entry name" value="Nop_C"/>
</dbReference>
<dbReference type="PROSITE" id="PS51358">
    <property type="entry name" value="NOP"/>
    <property type="match status" value="1"/>
</dbReference>
<dbReference type="InterPro" id="IPR002687">
    <property type="entry name" value="Nop_dom"/>
</dbReference>
<feature type="region of interest" description="Disordered" evidence="9">
    <location>
        <begin position="447"/>
        <end position="467"/>
    </location>
</feature>
<evidence type="ECO:0000313" key="11">
    <source>
        <dbReference type="EMBL" id="EPQ28795.1"/>
    </source>
</evidence>
<comment type="subcellular location">
    <subcellularLocation>
        <location evidence="1">Nucleus</location>
    </subcellularLocation>
</comment>
<evidence type="ECO:0000256" key="4">
    <source>
        <dbReference type="ARBA" id="ARBA00022728"/>
    </source>
</evidence>
<gene>
    <name evidence="11" type="ORF">PFL1_03598</name>
</gene>
<feature type="compositionally biased region" description="Acidic residues" evidence="9">
    <location>
        <begin position="87"/>
        <end position="103"/>
    </location>
</feature>
<proteinExistence type="inferred from homology"/>
<dbReference type="Gene3D" id="1.10.287.4070">
    <property type="match status" value="1"/>
</dbReference>
<dbReference type="InterPro" id="IPR019175">
    <property type="entry name" value="Prp31_C"/>
</dbReference>